<evidence type="ECO:0000313" key="8">
    <source>
        <dbReference type="EMBL" id="KXH81118.1"/>
    </source>
</evidence>
<proteinExistence type="predicted"/>
<keyword evidence="3" id="KW-0808">Transferase</keyword>
<dbReference type="RefSeq" id="WP_062652299.1">
    <property type="nucleotide sequence ID" value="NZ_LPUR01000016.1"/>
</dbReference>
<feature type="domain" description="Histidine kinase" evidence="7">
    <location>
        <begin position="351"/>
        <end position="572"/>
    </location>
</feature>
<evidence type="ECO:0000256" key="1">
    <source>
        <dbReference type="ARBA" id="ARBA00000085"/>
    </source>
</evidence>
<dbReference type="AlphaFoldDB" id="A0A135W865"/>
<evidence type="ECO:0000256" key="6">
    <source>
        <dbReference type="SAM" id="Phobius"/>
    </source>
</evidence>
<dbReference type="Gene3D" id="3.30.565.10">
    <property type="entry name" value="Histidine kinase-like ATPase, C-terminal domain"/>
    <property type="match status" value="1"/>
</dbReference>
<dbReference type="InterPro" id="IPR005467">
    <property type="entry name" value="His_kinase_dom"/>
</dbReference>
<evidence type="ECO:0000256" key="4">
    <source>
        <dbReference type="ARBA" id="ARBA00022777"/>
    </source>
</evidence>
<comment type="catalytic activity">
    <reaction evidence="1">
        <text>ATP + protein L-histidine = ADP + protein N-phospho-L-histidine.</text>
        <dbReference type="EC" id="2.7.13.3"/>
    </reaction>
</comment>
<dbReference type="OrthoDB" id="9815750at2"/>
<reference evidence="9" key="1">
    <citation type="submission" date="2015-12" db="EMBL/GenBank/DDBJ databases">
        <title>Genome sequence of a biocontrol rhizobacterium Chryseobacterium kwangjuense strain KJ1R5 isolated from pepper (Capsicum annuum L.).</title>
        <authorList>
            <person name="Jeong J.-J."/>
            <person name="Park H."/>
            <person name="Mannaa M."/>
            <person name="Sang M.K."/>
            <person name="Choi I.-G."/>
            <person name="Kim K.D."/>
        </authorList>
    </citation>
    <scope>NUCLEOTIDE SEQUENCE [LARGE SCALE GENOMIC DNA]</scope>
    <source>
        <strain evidence="9">KJ1R5</strain>
    </source>
</reference>
<dbReference type="InterPro" id="IPR004358">
    <property type="entry name" value="Sig_transdc_His_kin-like_C"/>
</dbReference>
<dbReference type="EMBL" id="LPUR01000016">
    <property type="protein sequence ID" value="KXH81118.1"/>
    <property type="molecule type" value="Genomic_DNA"/>
</dbReference>
<dbReference type="SUPFAM" id="SSF55874">
    <property type="entry name" value="ATPase domain of HSP90 chaperone/DNA topoisomerase II/histidine kinase"/>
    <property type="match status" value="1"/>
</dbReference>
<dbReference type="SMART" id="SM00387">
    <property type="entry name" value="HATPase_c"/>
    <property type="match status" value="1"/>
</dbReference>
<dbReference type="GO" id="GO:0009927">
    <property type="term" value="F:histidine phosphotransfer kinase activity"/>
    <property type="evidence" value="ECO:0007669"/>
    <property type="project" value="TreeGrafter"/>
</dbReference>
<keyword evidence="6" id="KW-0472">Membrane</keyword>
<keyword evidence="5" id="KW-0175">Coiled coil</keyword>
<feature type="coiled-coil region" evidence="5">
    <location>
        <begin position="231"/>
        <end position="301"/>
    </location>
</feature>
<dbReference type="Pfam" id="PF02518">
    <property type="entry name" value="HATPase_c"/>
    <property type="match status" value="1"/>
</dbReference>
<dbReference type="PRINTS" id="PR00344">
    <property type="entry name" value="BCTRLSENSOR"/>
</dbReference>
<accession>A0A135W865</accession>
<dbReference type="Proteomes" id="UP000070513">
    <property type="component" value="Unassembled WGS sequence"/>
</dbReference>
<reference evidence="8 9" key="2">
    <citation type="journal article" date="2016" name="Genome Announc.">
        <title>Draft Genome Sequence of a Biocontrol Rhizobacterium, Chryseobacterium kwangjuense Strain KJ1R5, Isolated from Pepper (Capsicum annuum).</title>
        <authorList>
            <person name="Jeong J.J."/>
            <person name="Park H."/>
            <person name="Park B.H."/>
            <person name="Mannaa M."/>
            <person name="Sang M.K."/>
            <person name="Choi I.G."/>
            <person name="Kim K.D."/>
        </authorList>
    </citation>
    <scope>NUCLEOTIDE SEQUENCE [LARGE SCALE GENOMIC DNA]</scope>
    <source>
        <strain evidence="8 9">KJ1R5</strain>
    </source>
</reference>
<sequence>MKDKFLDFKWRKIVHYSLILCILLIQVIIAVFFYNEFVNEKKLNFIKKQLEESRMLGDLTDDSRTDFMEAQKYLQKYMVSQDDKDLKLYFESLKKLKGNFDKIDSYEKLSPKLRNNLIQRKKDTLQVNKLKTLIDSASQLSASQAPKIQQQPYEPKKFKNDFENMSIQTRTYTDTIKKKRFMGRLKDAISGKVNVQKESTVITLTNNKTIDLSNVKSEMDNVIKSMDKHYAEEVKKVQKNAEKNAEKNQRDNAHFYGNFSKLLVYSNGLINVYENAIKDFKSQLEKEYNEQNSNNNKIRTNLVLGLMILMFIVSILIMYLTRLAFIYERRLNAANEEIKKSLNFKNRILGMLSHELMSPLKIVNIFIDKINRTTKDEAIKDYLKSIKFTNSTLLIQSNQILDYTKNQEAPKKLINFVFNLKDELHSIVTAITPYIETRNNKLVVTDGMPADAIVNADKIKINQVFMNILGNANKFTENGQISLSMSTEPAGENMISLLTTVSDTGIGISESDLKNIFEPYYQGTASDKMDNFGAGLGLNLCKEIIELFDGEIDVDSKQYKGTTVTFRINLNINSNGGAN</sequence>
<gene>
    <name evidence="8" type="ORF">AU378_15455</name>
</gene>
<dbReference type="PROSITE" id="PS50109">
    <property type="entry name" value="HIS_KIN"/>
    <property type="match status" value="1"/>
</dbReference>
<keyword evidence="6" id="KW-1133">Transmembrane helix</keyword>
<dbReference type="PANTHER" id="PTHR43047">
    <property type="entry name" value="TWO-COMPONENT HISTIDINE PROTEIN KINASE"/>
    <property type="match status" value="1"/>
</dbReference>
<dbReference type="SUPFAM" id="SSF47384">
    <property type="entry name" value="Homodimeric domain of signal transducing histidine kinase"/>
    <property type="match status" value="1"/>
</dbReference>
<dbReference type="PANTHER" id="PTHR43047:SF66">
    <property type="entry name" value="HISKA"/>
    <property type="match status" value="1"/>
</dbReference>
<feature type="transmembrane region" description="Helical" evidence="6">
    <location>
        <begin position="302"/>
        <end position="321"/>
    </location>
</feature>
<evidence type="ECO:0000256" key="5">
    <source>
        <dbReference type="SAM" id="Coils"/>
    </source>
</evidence>
<keyword evidence="6" id="KW-0812">Transmembrane</keyword>
<evidence type="ECO:0000259" key="7">
    <source>
        <dbReference type="PROSITE" id="PS50109"/>
    </source>
</evidence>
<dbReference type="InterPro" id="IPR003594">
    <property type="entry name" value="HATPase_dom"/>
</dbReference>
<dbReference type="EC" id="2.7.13.3" evidence="2"/>
<dbReference type="InterPro" id="IPR036097">
    <property type="entry name" value="HisK_dim/P_sf"/>
</dbReference>
<organism evidence="8 9">
    <name type="scientific">Chryseobacterium kwangjuense</name>
    <dbReference type="NCBI Taxonomy" id="267125"/>
    <lineage>
        <taxon>Bacteria</taxon>
        <taxon>Pseudomonadati</taxon>
        <taxon>Bacteroidota</taxon>
        <taxon>Flavobacteriia</taxon>
        <taxon>Flavobacteriales</taxon>
        <taxon>Weeksellaceae</taxon>
        <taxon>Chryseobacterium group</taxon>
        <taxon>Chryseobacterium</taxon>
    </lineage>
</organism>
<dbReference type="GO" id="GO:0000155">
    <property type="term" value="F:phosphorelay sensor kinase activity"/>
    <property type="evidence" value="ECO:0007669"/>
    <property type="project" value="InterPro"/>
</dbReference>
<evidence type="ECO:0000256" key="3">
    <source>
        <dbReference type="ARBA" id="ARBA00022679"/>
    </source>
</evidence>
<dbReference type="GO" id="GO:0005886">
    <property type="term" value="C:plasma membrane"/>
    <property type="evidence" value="ECO:0007669"/>
    <property type="project" value="TreeGrafter"/>
</dbReference>
<feature type="transmembrane region" description="Helical" evidence="6">
    <location>
        <begin position="12"/>
        <end position="34"/>
    </location>
</feature>
<dbReference type="Gene3D" id="1.10.287.130">
    <property type="match status" value="1"/>
</dbReference>
<evidence type="ECO:0000313" key="9">
    <source>
        <dbReference type="Proteomes" id="UP000070513"/>
    </source>
</evidence>
<comment type="caution">
    <text evidence="8">The sequence shown here is derived from an EMBL/GenBank/DDBJ whole genome shotgun (WGS) entry which is preliminary data.</text>
</comment>
<protein>
    <recommendedName>
        <fullName evidence="2">histidine kinase</fullName>
        <ecNumber evidence="2">2.7.13.3</ecNumber>
    </recommendedName>
</protein>
<name>A0A135W865_9FLAO</name>
<evidence type="ECO:0000256" key="2">
    <source>
        <dbReference type="ARBA" id="ARBA00012438"/>
    </source>
</evidence>
<keyword evidence="4 8" id="KW-0418">Kinase</keyword>
<dbReference type="InterPro" id="IPR036890">
    <property type="entry name" value="HATPase_C_sf"/>
</dbReference>